<dbReference type="EMBL" id="JAEACU010000006">
    <property type="protein sequence ID" value="KAH7524531.1"/>
    <property type="molecule type" value="Genomic_DNA"/>
</dbReference>
<dbReference type="AlphaFoldDB" id="A0A978V9E6"/>
<comment type="caution">
    <text evidence="1">The sequence shown here is derived from an EMBL/GenBank/DDBJ whole genome shotgun (WGS) entry which is preliminary data.</text>
</comment>
<proteinExistence type="predicted"/>
<protein>
    <submittedName>
        <fullName evidence="1">Uncharacterized protein</fullName>
    </submittedName>
</protein>
<accession>A0A978V9E6</accession>
<name>A0A978V9E6_ZIZJJ</name>
<sequence>MMAMVRCQSVSVAGCFFSPLLRRKSSSKKGSSRARVESEPDYVSDLETLSRWSASFQKSFILSFRDSPSLSSFSSYQSSPRPLNDIEWLVLKQRMCIAYEAAVSLEVEKEHQADTEY</sequence>
<evidence type="ECO:0000313" key="2">
    <source>
        <dbReference type="Proteomes" id="UP000813462"/>
    </source>
</evidence>
<dbReference type="PANTHER" id="PTHR35466:SF4">
    <property type="entry name" value="EXPRESSED PROTEIN"/>
    <property type="match status" value="1"/>
</dbReference>
<evidence type="ECO:0000313" key="1">
    <source>
        <dbReference type="EMBL" id="KAH7524531.1"/>
    </source>
</evidence>
<gene>
    <name evidence="1" type="ORF">FEM48_Zijuj06G0129400</name>
</gene>
<dbReference type="Proteomes" id="UP000813462">
    <property type="component" value="Unassembled WGS sequence"/>
</dbReference>
<organism evidence="1 2">
    <name type="scientific">Ziziphus jujuba var. spinosa</name>
    <dbReference type="NCBI Taxonomy" id="714518"/>
    <lineage>
        <taxon>Eukaryota</taxon>
        <taxon>Viridiplantae</taxon>
        <taxon>Streptophyta</taxon>
        <taxon>Embryophyta</taxon>
        <taxon>Tracheophyta</taxon>
        <taxon>Spermatophyta</taxon>
        <taxon>Magnoliopsida</taxon>
        <taxon>eudicotyledons</taxon>
        <taxon>Gunneridae</taxon>
        <taxon>Pentapetalae</taxon>
        <taxon>rosids</taxon>
        <taxon>fabids</taxon>
        <taxon>Rosales</taxon>
        <taxon>Rhamnaceae</taxon>
        <taxon>Paliureae</taxon>
        <taxon>Ziziphus</taxon>
    </lineage>
</organism>
<dbReference type="PANTHER" id="PTHR35466">
    <property type="entry name" value="SERINE/ARGININE REPETITIVE MATRIX PROTEIN 1"/>
    <property type="match status" value="1"/>
</dbReference>
<reference evidence="1" key="1">
    <citation type="journal article" date="2021" name="Front. Plant Sci.">
        <title>Chromosome-Scale Genome Assembly for Chinese Sour Jujube and Insights Into Its Genome Evolution and Domestication Signature.</title>
        <authorList>
            <person name="Shen L.-Y."/>
            <person name="Luo H."/>
            <person name="Wang X.-L."/>
            <person name="Wang X.-M."/>
            <person name="Qiu X.-J."/>
            <person name="Liu H."/>
            <person name="Zhou S.-S."/>
            <person name="Jia K.-H."/>
            <person name="Nie S."/>
            <person name="Bao Y.-T."/>
            <person name="Zhang R.-G."/>
            <person name="Yun Q.-Z."/>
            <person name="Chai Y.-H."/>
            <person name="Lu J.-Y."/>
            <person name="Li Y."/>
            <person name="Zhao S.-W."/>
            <person name="Mao J.-F."/>
            <person name="Jia S.-G."/>
            <person name="Mao Y.-M."/>
        </authorList>
    </citation>
    <scope>NUCLEOTIDE SEQUENCE</scope>
    <source>
        <strain evidence="1">AT0</strain>
        <tissue evidence="1">Leaf</tissue>
    </source>
</reference>